<feature type="signal peptide" evidence="1">
    <location>
        <begin position="1"/>
        <end position="21"/>
    </location>
</feature>
<proteinExistence type="predicted"/>
<dbReference type="EMBL" id="LNJQ01000003">
    <property type="protein sequence ID" value="KWZ39586.1"/>
    <property type="molecule type" value="Genomic_DNA"/>
</dbReference>
<protein>
    <submittedName>
        <fullName evidence="2">Conjugal transfer protein TraF</fullName>
    </submittedName>
</protein>
<dbReference type="PROSITE" id="PS51354">
    <property type="entry name" value="GLUTAREDOXIN_2"/>
    <property type="match status" value="1"/>
</dbReference>
<dbReference type="Gene3D" id="3.40.30.10">
    <property type="entry name" value="Glutaredoxin"/>
    <property type="match status" value="1"/>
</dbReference>
<dbReference type="RefSeq" id="WP_059647379.1">
    <property type="nucleotide sequence ID" value="NZ_CP013423.1"/>
</dbReference>
<organism evidence="2 3">
    <name type="scientific">Burkholderia savannae</name>
    <dbReference type="NCBI Taxonomy" id="1637837"/>
    <lineage>
        <taxon>Bacteria</taxon>
        <taxon>Pseudomonadati</taxon>
        <taxon>Pseudomonadota</taxon>
        <taxon>Betaproteobacteria</taxon>
        <taxon>Burkholderiales</taxon>
        <taxon>Burkholderiaceae</taxon>
        <taxon>Burkholderia</taxon>
        <taxon>pseudomallei group</taxon>
    </lineage>
</organism>
<keyword evidence="1" id="KW-0732">Signal</keyword>
<dbReference type="SUPFAM" id="SSF52833">
    <property type="entry name" value="Thioredoxin-like"/>
    <property type="match status" value="1"/>
</dbReference>
<accession>A0ABR5T8G4</accession>
<dbReference type="InterPro" id="IPR036249">
    <property type="entry name" value="Thioredoxin-like_sf"/>
</dbReference>
<keyword evidence="3" id="KW-1185">Reference proteome</keyword>
<feature type="chain" id="PRO_5046739231" evidence="1">
    <location>
        <begin position="22"/>
        <end position="269"/>
    </location>
</feature>
<comment type="caution">
    <text evidence="2">The sequence shown here is derived from an EMBL/GenBank/DDBJ whole genome shotgun (WGS) entry which is preliminary data.</text>
</comment>
<name>A0ABR5T8G4_9BURK</name>
<evidence type="ECO:0000256" key="1">
    <source>
        <dbReference type="SAM" id="SignalP"/>
    </source>
</evidence>
<gene>
    <name evidence="2" type="ORF">WS72_19485</name>
</gene>
<dbReference type="Proteomes" id="UP000070255">
    <property type="component" value="Unassembled WGS sequence"/>
</dbReference>
<evidence type="ECO:0000313" key="2">
    <source>
        <dbReference type="EMBL" id="KWZ39586.1"/>
    </source>
</evidence>
<sequence length="269" mass="29936">MLKRFTYVTIFAAAVASAAHAASALDYPSVWTCDASKFNWYCDLDGDKPKPATPAPAKAAQAPAQKRVDTKDIKTAEQMRQELKRREDVAVMNPTDANLKDYLELWQATQEKGAVFADNWRRVVWQNPEFDYTLKRPANNAAIKVYDEARTQNEEEQLRALGKDHGLIFFFRSDCPYCHSMAPTIKMLADKYGIDVLGVSVDGRGLPEFPNPKDGRAQATAWGVERVPALFIGSKQTGDHAPIGFGMMALSEILSRIFVLTGTKPGENF</sequence>
<dbReference type="InterPro" id="IPR039555">
    <property type="entry name" value="TraF/TrbB"/>
</dbReference>
<dbReference type="Pfam" id="PF13728">
    <property type="entry name" value="TraF"/>
    <property type="match status" value="1"/>
</dbReference>
<reference evidence="2 3" key="1">
    <citation type="submission" date="2015-11" db="EMBL/GenBank/DDBJ databases">
        <authorList>
            <person name="Sahl J."/>
            <person name="Wagner D."/>
            <person name="Keim P."/>
        </authorList>
    </citation>
    <scope>NUCLEOTIDE SEQUENCE [LARGE SCALE GENOMIC DNA]</scope>
    <source>
        <strain evidence="2 3">BDU18</strain>
    </source>
</reference>
<evidence type="ECO:0000313" key="3">
    <source>
        <dbReference type="Proteomes" id="UP000070255"/>
    </source>
</evidence>